<protein>
    <submittedName>
        <fullName evidence="10">Uncharacterized protein</fullName>
    </submittedName>
</protein>
<keyword evidence="3" id="KW-0285">Flavoprotein</keyword>
<evidence type="ECO:0000256" key="2">
    <source>
        <dbReference type="ARBA" id="ARBA00010139"/>
    </source>
</evidence>
<dbReference type="InterPro" id="IPR025110">
    <property type="entry name" value="AMP-bd_C"/>
</dbReference>
<evidence type="ECO:0000259" key="8">
    <source>
        <dbReference type="Pfam" id="PF00501"/>
    </source>
</evidence>
<dbReference type="InterPro" id="IPR020845">
    <property type="entry name" value="AMP-binding_CS"/>
</dbReference>
<evidence type="ECO:0000259" key="9">
    <source>
        <dbReference type="Pfam" id="PF13193"/>
    </source>
</evidence>
<dbReference type="PANTHER" id="PTHR43098">
    <property type="entry name" value="L-ORNITHINE N(5)-MONOOXYGENASE-RELATED"/>
    <property type="match status" value="1"/>
</dbReference>
<dbReference type="Gene3D" id="3.40.50.12780">
    <property type="entry name" value="N-terminal domain of ligase-like"/>
    <property type="match status" value="1"/>
</dbReference>
<accession>A0ABR0EF56</accession>
<dbReference type="PANTHER" id="PTHR43098:SF3">
    <property type="entry name" value="L-ORNITHINE N(5)-MONOOXYGENASE-RELATED"/>
    <property type="match status" value="1"/>
</dbReference>
<keyword evidence="5" id="KW-0521">NADP</keyword>
<dbReference type="InterPro" id="IPR045851">
    <property type="entry name" value="AMP-bd_C_sf"/>
</dbReference>
<dbReference type="Pfam" id="PF00743">
    <property type="entry name" value="FMO-like"/>
    <property type="match status" value="1"/>
</dbReference>
<evidence type="ECO:0000256" key="6">
    <source>
        <dbReference type="ARBA" id="ARBA00023002"/>
    </source>
</evidence>
<organism evidence="10 11">
    <name type="scientific">Zasmidium cellare</name>
    <name type="common">Wine cellar mold</name>
    <name type="synonym">Racodium cellare</name>
    <dbReference type="NCBI Taxonomy" id="395010"/>
    <lineage>
        <taxon>Eukaryota</taxon>
        <taxon>Fungi</taxon>
        <taxon>Dikarya</taxon>
        <taxon>Ascomycota</taxon>
        <taxon>Pezizomycotina</taxon>
        <taxon>Dothideomycetes</taxon>
        <taxon>Dothideomycetidae</taxon>
        <taxon>Mycosphaerellales</taxon>
        <taxon>Mycosphaerellaceae</taxon>
        <taxon>Zasmidium</taxon>
    </lineage>
</organism>
<dbReference type="Pfam" id="PF00501">
    <property type="entry name" value="AMP-binding"/>
    <property type="match status" value="1"/>
</dbReference>
<feature type="domain" description="AMP-binding enzyme C-terminal" evidence="9">
    <location>
        <begin position="1091"/>
        <end position="1170"/>
    </location>
</feature>
<dbReference type="Proteomes" id="UP001305779">
    <property type="component" value="Unassembled WGS sequence"/>
</dbReference>
<name>A0ABR0EF56_ZASCE</name>
<evidence type="ECO:0000256" key="7">
    <source>
        <dbReference type="ARBA" id="ARBA00023033"/>
    </source>
</evidence>
<evidence type="ECO:0000256" key="1">
    <source>
        <dbReference type="ARBA" id="ARBA00001974"/>
    </source>
</evidence>
<dbReference type="InterPro" id="IPR042099">
    <property type="entry name" value="ANL_N_sf"/>
</dbReference>
<dbReference type="EMBL" id="JAXOVC010000006">
    <property type="protein sequence ID" value="KAK4500139.1"/>
    <property type="molecule type" value="Genomic_DNA"/>
</dbReference>
<comment type="similarity">
    <text evidence="2">Belongs to the FAD-binding monooxygenase family.</text>
</comment>
<dbReference type="Pfam" id="PF13193">
    <property type="entry name" value="AMP-binding_C"/>
    <property type="match status" value="1"/>
</dbReference>
<evidence type="ECO:0000256" key="5">
    <source>
        <dbReference type="ARBA" id="ARBA00022857"/>
    </source>
</evidence>
<dbReference type="Gene3D" id="3.50.50.60">
    <property type="entry name" value="FAD/NAD(P)-binding domain"/>
    <property type="match status" value="3"/>
</dbReference>
<sequence length="1223" mass="137701">MGVVQEFDAVVVGAGFSGIYMSKRFKEAGFRVVCLEKAPQPGGVWHWNCYPGARVDSRYPVYQYTDAKLNENWTWEEAFPGYGEIRQYLKHTIQHWNLAEQMVCGAEVVCARFDENTHKWTITCADGRQFVARWFINSLGFATQPYVPKLPGLETFKGPCFHSARWPQEDIDVKGKRVAVIGTGASAVQIIQTIASQVGSMTVYQRAPSVCLPLRQQKLSKAFQDEYKSSGEMAALQQECKYKKFGGQNTQFVARKWANDTPEERRQVFEDAWAKGGFHPLLSTYFDVFVSHEVNREAWRFWAEKSRERIKKPEYRDILAPLEPVHTFGGKRTPMEIDYFEAFNHDHVSLVDIKSDPIVEVTSTGIKCAGSGLQEFDIIVLATGFDTNTGALTAINIVDTNGKSLKQRWEDGVYTRFGLSTSGFPNMWYTYGPQAPTAFSNGPSCVELQGEFIFDMIKEMSSKGISRIETSGQAEQAWRQSTLDLWGKFVFSATKGYYCGVNIPGKKEEPLNWFGGLHNYHAAMTKCREEGYEGYVMSSLKPLERSTGAEKSASTVTGSPSALHGPAHIQKRRRFVCVFIAFLSLLEASLLNNMAATAAATIAGTAAVAAYIDAKYHIRADLRKGSLDNAAAAAQKFIAERQAANKLMMYHVIEYWAKRDIPDHTFLEYQGRRWTYKQFYQDLQRVGNWLLKDLGVQRHEMVALSGPNSAEYMLLWFACDAIGACQSFINHNLTGNALAHSVKLCEPRYILADKETSERLEPCRAELEQNGIKIIYYDESLLAPLTDTTPLSPKLTEGYQATDTRCLIYTSGTTGLPKGVMMLTGRYINTAKAMAEYLKLKRTDKFYTCLPLYHGAAQGLCTTPVIWAGASMQLGRKFSHKTFWPEVSESGATHLQYVGELCRYLVNAPPHPLERKHKLKMAWGNGMRPDVWEKFRERFNIPIINELYAATDGLGATFNKNHGPFTRNAIGLRGYLWNRALGAREVHAKIDPDTEAIVKDPHTGFVIPCAPNEPGEVIHKVDPALKEQVFKGYYKNPAAGDKRWMRDVFEKGDLWFRSGDVHRTDGDGRVFFVDRLGDTFRWKSENVSTNEVADVLGQFEQIAEANVYGVAVPNADGRCGCATVVLKEGLMPESLDCEGLGRFVLERLPRYGVPYFLRVAPQLSYTGTFKIQKGTAKREGVDLDLIEKSGSKDLVYWLPPGEGRYRRYERGDWEDLKSGRVKM</sequence>
<dbReference type="InterPro" id="IPR020946">
    <property type="entry name" value="Flavin_mOase-like"/>
</dbReference>
<dbReference type="Gene3D" id="3.30.300.30">
    <property type="match status" value="1"/>
</dbReference>
<feature type="domain" description="AMP-dependent synthetase/ligase" evidence="8">
    <location>
        <begin position="661"/>
        <end position="1034"/>
    </location>
</feature>
<gene>
    <name evidence="10" type="ORF">PRZ48_008325</name>
</gene>
<keyword evidence="4" id="KW-0274">FAD</keyword>
<keyword evidence="6" id="KW-0560">Oxidoreductase</keyword>
<comment type="cofactor">
    <cofactor evidence="1">
        <name>FAD</name>
        <dbReference type="ChEBI" id="CHEBI:57692"/>
    </cofactor>
</comment>
<dbReference type="InterPro" id="IPR036188">
    <property type="entry name" value="FAD/NAD-bd_sf"/>
</dbReference>
<evidence type="ECO:0000256" key="3">
    <source>
        <dbReference type="ARBA" id="ARBA00022630"/>
    </source>
</evidence>
<dbReference type="InterPro" id="IPR050775">
    <property type="entry name" value="FAD-binding_Monooxygenases"/>
</dbReference>
<dbReference type="PROSITE" id="PS00455">
    <property type="entry name" value="AMP_BINDING"/>
    <property type="match status" value="1"/>
</dbReference>
<dbReference type="SUPFAM" id="SSF51905">
    <property type="entry name" value="FAD/NAD(P)-binding domain"/>
    <property type="match status" value="2"/>
</dbReference>
<proteinExistence type="inferred from homology"/>
<evidence type="ECO:0000313" key="10">
    <source>
        <dbReference type="EMBL" id="KAK4500139.1"/>
    </source>
</evidence>
<keyword evidence="11" id="KW-1185">Reference proteome</keyword>
<dbReference type="SUPFAM" id="SSF56801">
    <property type="entry name" value="Acetyl-CoA synthetase-like"/>
    <property type="match status" value="1"/>
</dbReference>
<dbReference type="InterPro" id="IPR000873">
    <property type="entry name" value="AMP-dep_synth/lig_dom"/>
</dbReference>
<keyword evidence="7" id="KW-0503">Monooxygenase</keyword>
<evidence type="ECO:0000313" key="11">
    <source>
        <dbReference type="Proteomes" id="UP001305779"/>
    </source>
</evidence>
<reference evidence="10 11" key="1">
    <citation type="journal article" date="2023" name="G3 (Bethesda)">
        <title>A chromosome-level genome assembly of Zasmidium syzygii isolated from banana leaves.</title>
        <authorList>
            <person name="van Westerhoven A.C."/>
            <person name="Mehrabi R."/>
            <person name="Talebi R."/>
            <person name="Steentjes M.B.F."/>
            <person name="Corcolon B."/>
            <person name="Chong P.A."/>
            <person name="Kema G.H.J."/>
            <person name="Seidl M.F."/>
        </authorList>
    </citation>
    <scope>NUCLEOTIDE SEQUENCE [LARGE SCALE GENOMIC DNA]</scope>
    <source>
        <strain evidence="10 11">P124</strain>
    </source>
</reference>
<evidence type="ECO:0000256" key="4">
    <source>
        <dbReference type="ARBA" id="ARBA00022827"/>
    </source>
</evidence>
<comment type="caution">
    <text evidence="10">The sequence shown here is derived from an EMBL/GenBank/DDBJ whole genome shotgun (WGS) entry which is preliminary data.</text>
</comment>